<evidence type="ECO:0000313" key="4">
    <source>
        <dbReference type="Proteomes" id="UP001519460"/>
    </source>
</evidence>
<keyword evidence="4" id="KW-1185">Reference proteome</keyword>
<keyword evidence="2" id="KW-0812">Transmembrane</keyword>
<proteinExistence type="predicted"/>
<evidence type="ECO:0000256" key="1">
    <source>
        <dbReference type="SAM" id="MobiDB-lite"/>
    </source>
</evidence>
<feature type="region of interest" description="Disordered" evidence="1">
    <location>
        <begin position="503"/>
        <end position="552"/>
    </location>
</feature>
<evidence type="ECO:0000313" key="3">
    <source>
        <dbReference type="EMBL" id="KAK7462026.1"/>
    </source>
</evidence>
<reference evidence="3 4" key="1">
    <citation type="journal article" date="2023" name="Sci. Data">
        <title>Genome assembly of the Korean intertidal mud-creeper Batillaria attramentaria.</title>
        <authorList>
            <person name="Patra A.K."/>
            <person name="Ho P.T."/>
            <person name="Jun S."/>
            <person name="Lee S.J."/>
            <person name="Kim Y."/>
            <person name="Won Y.J."/>
        </authorList>
    </citation>
    <scope>NUCLEOTIDE SEQUENCE [LARGE SCALE GENOMIC DNA]</scope>
    <source>
        <strain evidence="3">Wonlab-2016</strain>
    </source>
</reference>
<feature type="region of interest" description="Disordered" evidence="1">
    <location>
        <begin position="349"/>
        <end position="413"/>
    </location>
</feature>
<keyword evidence="2" id="KW-1133">Transmembrane helix</keyword>
<accession>A0ABD0J5J2</accession>
<sequence>VKDPCDTFGEDDESNVILLHTWNPGNSKSCTCHISSHKQNFNYTAEALAGNIMISLRARVDSGPLQTVFVPNELIPTTDSIEIVFNAPPMDKLKPWTNQLTITATYEFSISCGQSDAAATILRRTSATTDQTRINTGTSGPKTCNPKNTTTIISAFRNFNEFKLPGCDSTCSPKNGHAPEECVLTNGRCWQTASVSDLLLLYGKCFRATSDWPKDCPDPSTMKFYDTICLNGEVVDPCERRNIEGAEVSMVHSWPADGPHTKCTCSVISGSQQTFNVTGLNLCHDKAMSTLEYSNQFIPFTIFPDSTLINSRTDFEIKFEGSTSDTSSPKHQFIAFHFLSLTAEKPFNLTCSSPSTPPQTRKPTTDLVKKRSSTRSPSVQSTNGRTQTSRIPNTSPTGTSPTTISMDRNTPESDDNTIWVVVGAVGIGVVVIGASVAIAIVVYIRIKRGRNYERPLPRRQMEITTYTGLVPESLRERNLATVRNPDTASHIYSEVDEHRMRNMQVDGPSQPNLQQVSSQNQSEISRHQASGPMDDIETDDDGYLRPFARSQV</sequence>
<feature type="compositionally biased region" description="Polar residues" evidence="1">
    <location>
        <begin position="374"/>
        <end position="391"/>
    </location>
</feature>
<feature type="transmembrane region" description="Helical" evidence="2">
    <location>
        <begin position="418"/>
        <end position="444"/>
    </location>
</feature>
<organism evidence="3 4">
    <name type="scientific">Batillaria attramentaria</name>
    <dbReference type="NCBI Taxonomy" id="370345"/>
    <lineage>
        <taxon>Eukaryota</taxon>
        <taxon>Metazoa</taxon>
        <taxon>Spiralia</taxon>
        <taxon>Lophotrochozoa</taxon>
        <taxon>Mollusca</taxon>
        <taxon>Gastropoda</taxon>
        <taxon>Caenogastropoda</taxon>
        <taxon>Sorbeoconcha</taxon>
        <taxon>Cerithioidea</taxon>
        <taxon>Batillariidae</taxon>
        <taxon>Batillaria</taxon>
    </lineage>
</organism>
<feature type="non-terminal residue" evidence="3">
    <location>
        <position position="1"/>
    </location>
</feature>
<feature type="compositionally biased region" description="Low complexity" evidence="1">
    <location>
        <begin position="392"/>
        <end position="405"/>
    </location>
</feature>
<feature type="compositionally biased region" description="Polar residues" evidence="1">
    <location>
        <begin position="507"/>
        <end position="523"/>
    </location>
</feature>
<protein>
    <recommendedName>
        <fullName evidence="5">CUB domain-containing protein</fullName>
    </recommendedName>
</protein>
<dbReference type="EMBL" id="JACVVK020000627">
    <property type="protein sequence ID" value="KAK7462026.1"/>
    <property type="molecule type" value="Genomic_DNA"/>
</dbReference>
<comment type="caution">
    <text evidence="3">The sequence shown here is derived from an EMBL/GenBank/DDBJ whole genome shotgun (WGS) entry which is preliminary data.</text>
</comment>
<gene>
    <name evidence="3" type="ORF">BaRGS_00038555</name>
</gene>
<evidence type="ECO:0008006" key="5">
    <source>
        <dbReference type="Google" id="ProtNLM"/>
    </source>
</evidence>
<name>A0ABD0J5J2_9CAEN</name>
<dbReference type="Proteomes" id="UP001519460">
    <property type="component" value="Unassembled WGS sequence"/>
</dbReference>
<keyword evidence="2" id="KW-0472">Membrane</keyword>
<dbReference type="AlphaFoldDB" id="A0ABD0J5J2"/>
<evidence type="ECO:0000256" key="2">
    <source>
        <dbReference type="SAM" id="Phobius"/>
    </source>
</evidence>
<feature type="compositionally biased region" description="Polar residues" evidence="1">
    <location>
        <begin position="349"/>
        <end position="362"/>
    </location>
</feature>